<dbReference type="EC" id="3.2.1.17" evidence="1"/>
<dbReference type="SUPFAM" id="SSF53955">
    <property type="entry name" value="Lysozyme-like"/>
    <property type="match status" value="1"/>
</dbReference>
<dbReference type="InterPro" id="IPR002196">
    <property type="entry name" value="Glyco_hydro_24"/>
</dbReference>
<reference evidence="2 3" key="1">
    <citation type="journal article" date="2013" name="Genome Announc.">
        <title>Complete Genome Sequence of a Chinese Strain of 'Candidatus Liberibacter asiaticus'.</title>
        <authorList>
            <person name="Lin H."/>
            <person name="Han C.S."/>
            <person name="Liu B."/>
            <person name="Lou B."/>
            <person name="Bai X."/>
            <person name="Deng C."/>
            <person name="Civerolo E.L."/>
            <person name="Gupta G."/>
        </authorList>
    </citation>
    <scope>NUCLEOTIDE SEQUENCE [LARGE SCALE GENOMIC DNA]</scope>
    <source>
        <strain evidence="3">gxpsy</strain>
    </source>
</reference>
<dbReference type="Pfam" id="PF00959">
    <property type="entry name" value="Phage_lysozyme"/>
    <property type="match status" value="1"/>
</dbReference>
<keyword evidence="1" id="KW-0929">Antimicrobial</keyword>
<sequence length="43" mass="4672">MNGSSKILNALIEITKRYEGLKLTAYRDPGGIWTIGYGHSGSC</sequence>
<accession>A0ABM5NH95</accession>
<dbReference type="Proteomes" id="UP000011820">
    <property type="component" value="Chromosome"/>
</dbReference>
<proteinExistence type="inferred from homology"/>
<keyword evidence="1" id="KW-0326">Glycosidase</keyword>
<gene>
    <name evidence="2" type="ORF">WSI_04625</name>
</gene>
<name>A0ABM5NH95_LIBAS</name>
<keyword evidence="3" id="KW-1185">Reference proteome</keyword>
<organism evidence="2 3">
    <name type="scientific">Candidatus Liberibacter asiaticus str. gxpsy</name>
    <dbReference type="NCBI Taxonomy" id="1174529"/>
    <lineage>
        <taxon>Bacteria</taxon>
        <taxon>Pseudomonadati</taxon>
        <taxon>Pseudomonadota</taxon>
        <taxon>Alphaproteobacteria</taxon>
        <taxon>Hyphomicrobiales</taxon>
        <taxon>Rhizobiaceae</taxon>
        <taxon>Liberibacter</taxon>
    </lineage>
</organism>
<keyword evidence="1" id="KW-0081">Bacteriolytic enzyme</keyword>
<evidence type="ECO:0000313" key="2">
    <source>
        <dbReference type="EMBL" id="AGH17293.1"/>
    </source>
</evidence>
<dbReference type="InterPro" id="IPR023346">
    <property type="entry name" value="Lysozyme-like_dom_sf"/>
</dbReference>
<comment type="similarity">
    <text evidence="1">Belongs to the glycosyl hydrolase 24 family.</text>
</comment>
<evidence type="ECO:0000256" key="1">
    <source>
        <dbReference type="RuleBase" id="RU003788"/>
    </source>
</evidence>
<keyword evidence="1" id="KW-0378">Hydrolase</keyword>
<evidence type="ECO:0000313" key="3">
    <source>
        <dbReference type="Proteomes" id="UP000011820"/>
    </source>
</evidence>
<dbReference type="EMBL" id="CP004005">
    <property type="protein sequence ID" value="AGH17293.1"/>
    <property type="molecule type" value="Genomic_DNA"/>
</dbReference>
<protein>
    <recommendedName>
        <fullName evidence="1">Lysozyme</fullName>
        <ecNumber evidence="1">3.2.1.17</ecNumber>
    </recommendedName>
</protein>
<comment type="catalytic activity">
    <reaction evidence="1">
        <text>Hydrolysis of (1-&gt;4)-beta-linkages between N-acetylmuramic acid and N-acetyl-D-glucosamine residues in a peptidoglycan and between N-acetyl-D-glucosamine residues in chitodextrins.</text>
        <dbReference type="EC" id="3.2.1.17"/>
    </reaction>
</comment>
<dbReference type="Gene3D" id="1.10.1740.240">
    <property type="match status" value="1"/>
</dbReference>